<name>T0ZKA3_9ZZZZ</name>
<dbReference type="InterPro" id="IPR050766">
    <property type="entry name" value="Bact_Lucif_Oxidored"/>
</dbReference>
<dbReference type="InterPro" id="IPR036661">
    <property type="entry name" value="Luciferase-like_sf"/>
</dbReference>
<accession>T0ZKA3</accession>
<dbReference type="GO" id="GO:0004497">
    <property type="term" value="F:monooxygenase activity"/>
    <property type="evidence" value="ECO:0007669"/>
    <property type="project" value="UniProtKB-KW"/>
</dbReference>
<dbReference type="InterPro" id="IPR011251">
    <property type="entry name" value="Luciferase-like_dom"/>
</dbReference>
<dbReference type="EMBL" id="AUZZ01005655">
    <property type="protein sequence ID" value="EQD48761.1"/>
    <property type="molecule type" value="Genomic_DNA"/>
</dbReference>
<sequence>MKLSVFTVLDEAGPGRNRFREAIALAEAADRAGLSGFWVAEHHFTPTGLCPSPPVLLAACGARTTHVRLGALVSVLPFHRPIDLAEEYALLDQLVGGRVNMGLGSGYVPAEFAGYGIDPATRHERFDRAYETIVRAMGGEPVEAGDRRGAPGPAQRPAGPAPAS</sequence>
<evidence type="ECO:0000313" key="3">
    <source>
        <dbReference type="EMBL" id="EQD48761.1"/>
    </source>
</evidence>
<feature type="non-terminal residue" evidence="3">
    <location>
        <position position="164"/>
    </location>
</feature>
<proteinExistence type="predicted"/>
<dbReference type="PANTHER" id="PTHR30137:SF6">
    <property type="entry name" value="LUCIFERASE-LIKE MONOOXYGENASE"/>
    <property type="match status" value="1"/>
</dbReference>
<protein>
    <submittedName>
        <fullName evidence="3">Luciferase-like monooxygenase</fullName>
    </submittedName>
</protein>
<dbReference type="Gene3D" id="3.20.20.30">
    <property type="entry name" value="Luciferase-like domain"/>
    <property type="match status" value="1"/>
</dbReference>
<gene>
    <name evidence="3" type="ORF">B2A_07866</name>
</gene>
<keyword evidence="3" id="KW-0560">Oxidoreductase</keyword>
<dbReference type="GO" id="GO:0005829">
    <property type="term" value="C:cytosol"/>
    <property type="evidence" value="ECO:0007669"/>
    <property type="project" value="TreeGrafter"/>
</dbReference>
<evidence type="ECO:0000259" key="2">
    <source>
        <dbReference type="Pfam" id="PF00296"/>
    </source>
</evidence>
<dbReference type="AlphaFoldDB" id="T0ZKA3"/>
<feature type="domain" description="Luciferase-like" evidence="2">
    <location>
        <begin position="2"/>
        <end position="157"/>
    </location>
</feature>
<keyword evidence="3" id="KW-0503">Monooxygenase</keyword>
<evidence type="ECO:0000256" key="1">
    <source>
        <dbReference type="SAM" id="MobiDB-lite"/>
    </source>
</evidence>
<feature type="region of interest" description="Disordered" evidence="1">
    <location>
        <begin position="140"/>
        <end position="164"/>
    </location>
</feature>
<dbReference type="Pfam" id="PF00296">
    <property type="entry name" value="Bac_luciferase"/>
    <property type="match status" value="1"/>
</dbReference>
<reference evidence="3" key="2">
    <citation type="journal article" date="2014" name="ISME J.">
        <title>Microbial stratification in low pH oxic and suboxic macroscopic growths along an acid mine drainage.</title>
        <authorList>
            <person name="Mendez-Garcia C."/>
            <person name="Mesa V."/>
            <person name="Sprenger R.R."/>
            <person name="Richter M."/>
            <person name="Diez M.S."/>
            <person name="Solano J."/>
            <person name="Bargiela R."/>
            <person name="Golyshina O.V."/>
            <person name="Manteca A."/>
            <person name="Ramos J.L."/>
            <person name="Gallego J.R."/>
            <person name="Llorente I."/>
            <person name="Martins Dos Santos V.A."/>
            <person name="Jensen O.N."/>
            <person name="Pelaez A.I."/>
            <person name="Sanchez J."/>
            <person name="Ferrer M."/>
        </authorList>
    </citation>
    <scope>NUCLEOTIDE SEQUENCE</scope>
</reference>
<dbReference type="GO" id="GO:0016705">
    <property type="term" value="F:oxidoreductase activity, acting on paired donors, with incorporation or reduction of molecular oxygen"/>
    <property type="evidence" value="ECO:0007669"/>
    <property type="project" value="InterPro"/>
</dbReference>
<reference evidence="3" key="1">
    <citation type="submission" date="2013-08" db="EMBL/GenBank/DDBJ databases">
        <authorList>
            <person name="Mendez C."/>
            <person name="Richter M."/>
            <person name="Ferrer M."/>
            <person name="Sanchez J."/>
        </authorList>
    </citation>
    <scope>NUCLEOTIDE SEQUENCE</scope>
</reference>
<comment type="caution">
    <text evidence="3">The sequence shown here is derived from an EMBL/GenBank/DDBJ whole genome shotgun (WGS) entry which is preliminary data.</text>
</comment>
<dbReference type="PANTHER" id="PTHR30137">
    <property type="entry name" value="LUCIFERASE-LIKE MONOOXYGENASE"/>
    <property type="match status" value="1"/>
</dbReference>
<organism evidence="3">
    <name type="scientific">mine drainage metagenome</name>
    <dbReference type="NCBI Taxonomy" id="410659"/>
    <lineage>
        <taxon>unclassified sequences</taxon>
        <taxon>metagenomes</taxon>
        <taxon>ecological metagenomes</taxon>
    </lineage>
</organism>
<dbReference type="SUPFAM" id="SSF51679">
    <property type="entry name" value="Bacterial luciferase-like"/>
    <property type="match status" value="1"/>
</dbReference>